<evidence type="ECO:0000313" key="2">
    <source>
        <dbReference type="EMBL" id="VFJ92095.1"/>
    </source>
</evidence>
<dbReference type="EMBL" id="CAADFI010000025">
    <property type="protein sequence ID" value="VFJ92095.1"/>
    <property type="molecule type" value="Genomic_DNA"/>
</dbReference>
<dbReference type="EMBL" id="CAADFJ010000024">
    <property type="protein sequence ID" value="VFJ98667.1"/>
    <property type="molecule type" value="Genomic_DNA"/>
</dbReference>
<sequence>MPMIKSFGHKGLEDFFYSGAKKGIRPEHAGRLAHILDHLNAASEIRDMDYPGSNLHKLTEDMKGLYAVKVSGNWRVFFEFVERDAYIVDYGDYH</sequence>
<gene>
    <name evidence="1" type="ORF">BECKH772A_GA0070896_100254</name>
    <name evidence="2" type="ORF">BECKH772B_GA0070898_100254</name>
    <name evidence="3" type="ORF">BECKH772C_GA0070978_100244</name>
</gene>
<protein>
    <submittedName>
        <fullName evidence="2">Proteic killer suppression protein</fullName>
    </submittedName>
</protein>
<name>A0A450UHU4_9GAMM</name>
<accession>A0A450UHU4</accession>
<evidence type="ECO:0000313" key="3">
    <source>
        <dbReference type="EMBL" id="VFJ98667.1"/>
    </source>
</evidence>
<dbReference type="Pfam" id="PF05015">
    <property type="entry name" value="HigB-like_toxin"/>
    <property type="match status" value="1"/>
</dbReference>
<dbReference type="InterPro" id="IPR035093">
    <property type="entry name" value="RelE/ParE_toxin_dom_sf"/>
</dbReference>
<reference evidence="2" key="1">
    <citation type="submission" date="2019-02" db="EMBL/GenBank/DDBJ databases">
        <authorList>
            <person name="Gruber-Vodicka R. H."/>
            <person name="Seah K. B. B."/>
        </authorList>
    </citation>
    <scope>NUCLEOTIDE SEQUENCE</scope>
    <source>
        <strain evidence="3">BECK_SA2B12</strain>
        <strain evidence="1">BECK_SA2B15</strain>
        <strain evidence="2">BECK_SA2B20</strain>
    </source>
</reference>
<dbReference type="Gene3D" id="3.30.2310.20">
    <property type="entry name" value="RelE-like"/>
    <property type="match status" value="1"/>
</dbReference>
<dbReference type="SUPFAM" id="SSF143011">
    <property type="entry name" value="RelE-like"/>
    <property type="match status" value="1"/>
</dbReference>
<dbReference type="InterPro" id="IPR007711">
    <property type="entry name" value="HigB-1"/>
</dbReference>
<proteinExistence type="predicted"/>
<dbReference type="PANTHER" id="PTHR40266">
    <property type="entry name" value="TOXIN HIGB-1"/>
    <property type="match status" value="1"/>
</dbReference>
<dbReference type="PANTHER" id="PTHR40266:SF2">
    <property type="entry name" value="TOXIN HIGB-1"/>
    <property type="match status" value="1"/>
</dbReference>
<dbReference type="AlphaFoldDB" id="A0A450UHU4"/>
<organism evidence="2">
    <name type="scientific">Candidatus Kentrum eta</name>
    <dbReference type="NCBI Taxonomy" id="2126337"/>
    <lineage>
        <taxon>Bacteria</taxon>
        <taxon>Pseudomonadati</taxon>
        <taxon>Pseudomonadota</taxon>
        <taxon>Gammaproteobacteria</taxon>
        <taxon>Candidatus Kentrum</taxon>
    </lineage>
</organism>
<evidence type="ECO:0000313" key="1">
    <source>
        <dbReference type="EMBL" id="VFJ90949.1"/>
    </source>
</evidence>
<dbReference type="EMBL" id="CAADFG010000025">
    <property type="protein sequence ID" value="VFJ90949.1"/>
    <property type="molecule type" value="Genomic_DNA"/>
</dbReference>